<evidence type="ECO:0000259" key="7">
    <source>
        <dbReference type="Pfam" id="PF03600"/>
    </source>
</evidence>
<dbReference type="Pfam" id="PF03600">
    <property type="entry name" value="CitMHS"/>
    <property type="match status" value="1"/>
</dbReference>
<accession>M8B1S1</accession>
<dbReference type="InterPro" id="IPR004680">
    <property type="entry name" value="Cit_transptr-like_dom"/>
</dbReference>
<comment type="subcellular location">
    <subcellularLocation>
        <location evidence="1">Cell membrane</location>
        <topology evidence="1">Multi-pass membrane protein</topology>
    </subcellularLocation>
</comment>
<sequence>MSHPRRPDGSVLPDAASCDAHCCHPVKPASINGDAKVLDDLNMSWSAITAALALIVLDFKDARLASRSLFFLKLKLTSTVAYYGATEKQISGLLPLLLFFCGMFITVDGFNKTGIPSMFWEFMEPYTRIDTPTKVVILALVILLLSNVVLNVPTVLMLDARVVVSVAEISPAADTNTWLILAWVSTVAGNLSLLRSAVNLIVCEQAHRALVHATMAPSTMSMVVHGWRWVARLYHRHDIEAVGR</sequence>
<evidence type="ECO:0000256" key="3">
    <source>
        <dbReference type="ARBA" id="ARBA00022475"/>
    </source>
</evidence>
<organism evidence="8">
    <name type="scientific">Aegilops tauschii</name>
    <name type="common">Tausch's goatgrass</name>
    <name type="synonym">Aegilops squarrosa</name>
    <dbReference type="NCBI Taxonomy" id="37682"/>
    <lineage>
        <taxon>Eukaryota</taxon>
        <taxon>Viridiplantae</taxon>
        <taxon>Streptophyta</taxon>
        <taxon>Embryophyta</taxon>
        <taxon>Tracheophyta</taxon>
        <taxon>Spermatophyta</taxon>
        <taxon>Magnoliopsida</taxon>
        <taxon>Liliopsida</taxon>
        <taxon>Poales</taxon>
        <taxon>Poaceae</taxon>
        <taxon>BOP clade</taxon>
        <taxon>Pooideae</taxon>
        <taxon>Triticodae</taxon>
        <taxon>Triticeae</taxon>
        <taxon>Triticinae</taxon>
        <taxon>Aegilops</taxon>
    </lineage>
</organism>
<dbReference type="EnsemblPlants" id="EMT07951">
    <property type="protein sequence ID" value="EMT07951"/>
    <property type="gene ID" value="F775_23682"/>
</dbReference>
<evidence type="ECO:0000256" key="5">
    <source>
        <dbReference type="ARBA" id="ARBA00022989"/>
    </source>
</evidence>
<dbReference type="ExpressionAtlas" id="M8B1S1">
    <property type="expression patterns" value="baseline"/>
</dbReference>
<proteinExistence type="predicted"/>
<evidence type="ECO:0000313" key="8">
    <source>
        <dbReference type="EnsemblPlants" id="EMT07951"/>
    </source>
</evidence>
<evidence type="ECO:0000256" key="1">
    <source>
        <dbReference type="ARBA" id="ARBA00004651"/>
    </source>
</evidence>
<keyword evidence="5" id="KW-1133">Transmembrane helix</keyword>
<dbReference type="AlphaFoldDB" id="M8B1S1"/>
<evidence type="ECO:0000256" key="6">
    <source>
        <dbReference type="ARBA" id="ARBA00023136"/>
    </source>
</evidence>
<evidence type="ECO:0000256" key="2">
    <source>
        <dbReference type="ARBA" id="ARBA00022448"/>
    </source>
</evidence>
<dbReference type="GO" id="GO:0005886">
    <property type="term" value="C:plasma membrane"/>
    <property type="evidence" value="ECO:0007669"/>
    <property type="project" value="UniProtKB-SubCell"/>
</dbReference>
<keyword evidence="4" id="KW-0812">Transmembrane</keyword>
<protein>
    <submittedName>
        <fullName evidence="8">Putative transporter arsB</fullName>
    </submittedName>
</protein>
<keyword evidence="6" id="KW-0472">Membrane</keyword>
<keyword evidence="3" id="KW-1003">Cell membrane</keyword>
<dbReference type="GO" id="GO:0055085">
    <property type="term" value="P:transmembrane transport"/>
    <property type="evidence" value="ECO:0007669"/>
    <property type="project" value="InterPro"/>
</dbReference>
<feature type="domain" description="Citrate transporter-like" evidence="7">
    <location>
        <begin position="95"/>
        <end position="188"/>
    </location>
</feature>
<evidence type="ECO:0000256" key="4">
    <source>
        <dbReference type="ARBA" id="ARBA00022692"/>
    </source>
</evidence>
<keyword evidence="2" id="KW-0813">Transport</keyword>
<dbReference type="PANTHER" id="PTHR43302">
    <property type="entry name" value="TRANSPORTER ARSB-RELATED"/>
    <property type="match status" value="1"/>
</dbReference>
<reference evidence="8" key="1">
    <citation type="submission" date="2015-06" db="UniProtKB">
        <authorList>
            <consortium name="EnsemblPlants"/>
        </authorList>
    </citation>
    <scope>IDENTIFICATION</scope>
</reference>
<name>M8B1S1_AEGTA</name>
<dbReference type="PANTHER" id="PTHR43302:SF16">
    <property type="entry name" value="OS02G0822100 PROTEIN"/>
    <property type="match status" value="1"/>
</dbReference>